<comment type="caution">
    <text evidence="1">The sequence shown here is derived from an EMBL/GenBank/DDBJ whole genome shotgun (WGS) entry which is preliminary data.</text>
</comment>
<proteinExistence type="predicted"/>
<dbReference type="RefSeq" id="WP_345234962.1">
    <property type="nucleotide sequence ID" value="NZ_BAABGZ010000013.1"/>
</dbReference>
<evidence type="ECO:0008006" key="3">
    <source>
        <dbReference type="Google" id="ProtNLM"/>
    </source>
</evidence>
<protein>
    <recommendedName>
        <fullName evidence="3">STAS/SEC14 domain-containing protein</fullName>
    </recommendedName>
</protein>
<evidence type="ECO:0000313" key="1">
    <source>
        <dbReference type="EMBL" id="GAA4352881.1"/>
    </source>
</evidence>
<reference evidence="2" key="1">
    <citation type="journal article" date="2019" name="Int. J. Syst. Evol. Microbiol.">
        <title>The Global Catalogue of Microorganisms (GCM) 10K type strain sequencing project: providing services to taxonomists for standard genome sequencing and annotation.</title>
        <authorList>
            <consortium name="The Broad Institute Genomics Platform"/>
            <consortium name="The Broad Institute Genome Sequencing Center for Infectious Disease"/>
            <person name="Wu L."/>
            <person name="Ma J."/>
        </authorList>
    </citation>
    <scope>NUCLEOTIDE SEQUENCE [LARGE SCALE GENOMIC DNA]</scope>
    <source>
        <strain evidence="2">JCM 17923</strain>
    </source>
</reference>
<name>A0ABP8I796_9BACT</name>
<dbReference type="EMBL" id="BAABGZ010000013">
    <property type="protein sequence ID" value="GAA4352881.1"/>
    <property type="molecule type" value="Genomic_DNA"/>
</dbReference>
<keyword evidence="2" id="KW-1185">Reference proteome</keyword>
<gene>
    <name evidence="1" type="ORF">GCM10023185_12970</name>
</gene>
<accession>A0ABP8I796</accession>
<dbReference type="Proteomes" id="UP001501153">
    <property type="component" value="Unassembled WGS sequence"/>
</dbReference>
<evidence type="ECO:0000313" key="2">
    <source>
        <dbReference type="Proteomes" id="UP001501153"/>
    </source>
</evidence>
<organism evidence="1 2">
    <name type="scientific">Hymenobacter saemangeumensis</name>
    <dbReference type="NCBI Taxonomy" id="1084522"/>
    <lineage>
        <taxon>Bacteria</taxon>
        <taxon>Pseudomonadati</taxon>
        <taxon>Bacteroidota</taxon>
        <taxon>Cytophagia</taxon>
        <taxon>Cytophagales</taxon>
        <taxon>Hymenobacteraceae</taxon>
        <taxon>Hymenobacter</taxon>
    </lineage>
</organism>
<sequence>MAESPRTVYFENGAGRIWEVPAGYLRLDYNPGHRAEADFRALLNHLRQAMSRRGWNRALVNQRLMSSFTPRETEWMVNEWLPAAVNENGYRYGAVLLAHDVFARLAMSKVVLATRDLKHQYHNFEEEDEAIAWLLAQK</sequence>